<evidence type="ECO:0000313" key="3">
    <source>
        <dbReference type="Proteomes" id="UP000218896"/>
    </source>
</evidence>
<dbReference type="RefSeq" id="WP_095615714.1">
    <property type="nucleotide sequence ID" value="NZ_NSKD01000001.1"/>
</dbReference>
<comment type="caution">
    <text evidence="2">The sequence shown here is derived from an EMBL/GenBank/DDBJ whole genome shotgun (WGS) entry which is preliminary data.</text>
</comment>
<dbReference type="EMBL" id="NSKD01000001">
    <property type="protein sequence ID" value="PAU81607.1"/>
    <property type="molecule type" value="Genomic_DNA"/>
</dbReference>
<evidence type="ECO:0000313" key="2">
    <source>
        <dbReference type="EMBL" id="PAU81607.1"/>
    </source>
</evidence>
<dbReference type="InterPro" id="IPR011978">
    <property type="entry name" value="YgfB-like"/>
</dbReference>
<proteinExistence type="inferred from homology"/>
<accession>A0A2A2FA95</accession>
<dbReference type="Proteomes" id="UP000218896">
    <property type="component" value="Unassembled WGS sequence"/>
</dbReference>
<dbReference type="InterPro" id="IPR036255">
    <property type="entry name" value="YgfB-like_sf"/>
</dbReference>
<gene>
    <name evidence="2" type="ORF">CK501_00165</name>
</gene>
<comment type="similarity">
    <text evidence="1">Belongs to the UPF0149 family.</text>
</comment>
<dbReference type="GO" id="GO:0005829">
    <property type="term" value="C:cytosol"/>
    <property type="evidence" value="ECO:0007669"/>
    <property type="project" value="TreeGrafter"/>
</dbReference>
<dbReference type="SUPFAM" id="SSF101327">
    <property type="entry name" value="YgfB-like"/>
    <property type="match status" value="1"/>
</dbReference>
<keyword evidence="3" id="KW-1185">Reference proteome</keyword>
<dbReference type="PANTHER" id="PTHR37528">
    <property type="entry name" value="UPF0149 PROTEIN YGFB"/>
    <property type="match status" value="1"/>
</dbReference>
<dbReference type="OrthoDB" id="9783391at2"/>
<dbReference type="Pfam" id="PF03695">
    <property type="entry name" value="UPF0149"/>
    <property type="match status" value="1"/>
</dbReference>
<dbReference type="AlphaFoldDB" id="A0A2A2FA95"/>
<protein>
    <submittedName>
        <fullName evidence="2">YecA family protein</fullName>
    </submittedName>
</protein>
<evidence type="ECO:0000256" key="1">
    <source>
        <dbReference type="ARBA" id="ARBA00038308"/>
    </source>
</evidence>
<organism evidence="2 3">
    <name type="scientific">Halovibrio salipaludis</name>
    <dbReference type="NCBI Taxonomy" id="2032626"/>
    <lineage>
        <taxon>Bacteria</taxon>
        <taxon>Pseudomonadati</taxon>
        <taxon>Pseudomonadota</taxon>
        <taxon>Gammaproteobacteria</taxon>
        <taxon>Oceanospirillales</taxon>
        <taxon>Halomonadaceae</taxon>
        <taxon>Halovibrio</taxon>
    </lineage>
</organism>
<sequence length="204" mass="23069">MSGIDENDTQRLQQIVYDFDLWSDVHGRHGAINHPSELHGLLAGELAAGERLSSERWENLVLEHLGCDRLKEEEEDEQVSPRALLHAFYAATLASLQSEDMDFRLLLPPEQAPLNQRLEALSNWVRGFLEGMARAAGDGLSRAPDDIRELIRDFVAISQVENEADDSEEDGDRDIEEVSEYIRVGVLNVFAEFNHPQPDQQTLH</sequence>
<dbReference type="PANTHER" id="PTHR37528:SF1">
    <property type="entry name" value="UPF0149 PROTEIN YGFB"/>
    <property type="match status" value="1"/>
</dbReference>
<name>A0A2A2FA95_9GAMM</name>
<dbReference type="Gene3D" id="1.20.120.740">
    <property type="entry name" value="YgfB uncharacterised protein family UPF0149, PF03695"/>
    <property type="match status" value="1"/>
</dbReference>
<reference evidence="2 3" key="1">
    <citation type="submission" date="2017-08" db="EMBL/GenBank/DDBJ databases">
        <title>Halovibrio sewagensis sp. nov., isolated from wastewater of high salinity.</title>
        <authorList>
            <person name="Dong X."/>
            <person name="Zhang G."/>
        </authorList>
    </citation>
    <scope>NUCLEOTIDE SEQUENCE [LARGE SCALE GENOMIC DNA]</scope>
    <source>
        <strain evidence="2 3">YL5-2</strain>
    </source>
</reference>